<dbReference type="Proteomes" id="UP001152803">
    <property type="component" value="Unassembled WGS sequence"/>
</dbReference>
<proteinExistence type="inferred from homology"/>
<evidence type="ECO:0000256" key="1">
    <source>
        <dbReference type="ARBA" id="ARBA00022603"/>
    </source>
</evidence>
<feature type="binding site" evidence="4">
    <location>
        <position position="184"/>
    </location>
    <ligand>
        <name>S-adenosyl-L-methionine</name>
        <dbReference type="ChEBI" id="CHEBI:59789"/>
    </ligand>
</feature>
<comment type="subunit">
    <text evidence="4">Interacts with the GATOR1 complex; interaction is disrupted when BMT2/SAMTOR binds S-adenosyl-L-methionine. Interacts with the KICSTOR complex; interaction is disrupted when BMT2/SAMTOR binds S-adenosyl-L-methionine.</text>
</comment>
<feature type="compositionally biased region" description="Low complexity" evidence="5">
    <location>
        <begin position="502"/>
        <end position="515"/>
    </location>
</feature>
<evidence type="ECO:0000256" key="4">
    <source>
        <dbReference type="HAMAP-Rule" id="MF_03044"/>
    </source>
</evidence>
<evidence type="ECO:0000313" key="7">
    <source>
        <dbReference type="Proteomes" id="UP001152803"/>
    </source>
</evidence>
<dbReference type="InterPro" id="IPR021867">
    <property type="entry name" value="Bmt2/SAMTOR"/>
</dbReference>
<dbReference type="OrthoDB" id="5954793at2759"/>
<comment type="similarity">
    <text evidence="4">Belongs to the BMT2 family.</text>
</comment>
<comment type="function">
    <text evidence="4">S-adenosyl-L-methionine-binding protein that acts as an inhibitor of mTORC1 signaling via interaction with the GATOR1 and KICSTOR complexes. Acts as a sensor of S-adenosyl-L-methionine to signal methionine sufficiency to mTORC1: in presence of methionine, binds S-adenosyl-L-methionine, leading to disrupt interaction with the GATOR1 and KICSTOR complexes and promote mTORC1 signaling. Upon methionine starvation, S-adenosyl-L-methionine levels are reduced, thereby promoting the association with GATOR1 and KICSTOR, leading to inhibit mTORC1 signaling. Probably also acts as a S-adenosyl-L-methionine-dependent methyltransferase.</text>
</comment>
<comment type="caution">
    <text evidence="6">The sequence shown here is derived from an EMBL/GenBank/DDBJ whole genome shotgun (WGS) entry which is preliminary data.</text>
</comment>
<dbReference type="AlphaFoldDB" id="A0A9Q1CUX1"/>
<keyword evidence="7" id="KW-1185">Reference proteome</keyword>
<keyword evidence="3 4" id="KW-0949">S-adenosyl-L-methionine</keyword>
<evidence type="ECO:0000313" key="6">
    <source>
        <dbReference type="EMBL" id="KAJ8249790.1"/>
    </source>
</evidence>
<dbReference type="HAMAP" id="MF_03044">
    <property type="entry name" value="BMT2"/>
    <property type="match status" value="1"/>
</dbReference>
<feature type="binding site" evidence="4">
    <location>
        <position position="202"/>
    </location>
    <ligand>
        <name>S-adenosyl-L-methionine</name>
        <dbReference type="ChEBI" id="CHEBI:59789"/>
    </ligand>
</feature>
<dbReference type="EC" id="2.1.1.-" evidence="4"/>
<reference evidence="6" key="1">
    <citation type="journal article" date="2023" name="Science">
        <title>Genome structures resolve the early diversification of teleost fishes.</title>
        <authorList>
            <person name="Parey E."/>
            <person name="Louis A."/>
            <person name="Montfort J."/>
            <person name="Bouchez O."/>
            <person name="Roques C."/>
            <person name="Iampietro C."/>
            <person name="Lluch J."/>
            <person name="Castinel A."/>
            <person name="Donnadieu C."/>
            <person name="Desvignes T."/>
            <person name="Floi Bucao C."/>
            <person name="Jouanno E."/>
            <person name="Wen M."/>
            <person name="Mejri S."/>
            <person name="Dirks R."/>
            <person name="Jansen H."/>
            <person name="Henkel C."/>
            <person name="Chen W.J."/>
            <person name="Zahm M."/>
            <person name="Cabau C."/>
            <person name="Klopp C."/>
            <person name="Thompson A.W."/>
            <person name="Robinson-Rechavi M."/>
            <person name="Braasch I."/>
            <person name="Lecointre G."/>
            <person name="Bobe J."/>
            <person name="Postlethwait J.H."/>
            <person name="Berthelot C."/>
            <person name="Roest Crollius H."/>
            <person name="Guiguen Y."/>
        </authorList>
    </citation>
    <scope>NUCLEOTIDE SEQUENCE</scope>
    <source>
        <strain evidence="6">Concon-B</strain>
    </source>
</reference>
<keyword evidence="1 4" id="KW-0489">Methyltransferase</keyword>
<evidence type="ECO:0000256" key="2">
    <source>
        <dbReference type="ARBA" id="ARBA00022679"/>
    </source>
</evidence>
<dbReference type="EMBL" id="JAFJMO010000019">
    <property type="protein sequence ID" value="KAJ8249790.1"/>
    <property type="molecule type" value="Genomic_DNA"/>
</dbReference>
<keyword evidence="2 4" id="KW-0808">Transferase</keyword>
<dbReference type="PANTHER" id="PTHR21008">
    <property type="entry name" value="S-ADENOSYLMETHIONINE SENSOR UPSTREAM OF MTORC1-RELATED"/>
    <property type="match status" value="1"/>
</dbReference>
<protein>
    <recommendedName>
        <fullName evidence="4">S-adenosylmethionine sensor upstream of mTORC1</fullName>
    </recommendedName>
    <alternativeName>
        <fullName evidence="4">Probable methyltransferase BMT2 homolog</fullName>
        <ecNumber evidence="4">2.1.1.-</ecNumber>
    </alternativeName>
</protein>
<name>A0A9Q1CUX1_CONCO</name>
<feature type="region of interest" description="Disordered" evidence="5">
    <location>
        <begin position="357"/>
        <end position="376"/>
    </location>
</feature>
<evidence type="ECO:0000256" key="3">
    <source>
        <dbReference type="ARBA" id="ARBA00022691"/>
    </source>
</evidence>
<dbReference type="GO" id="GO:0032259">
    <property type="term" value="P:methylation"/>
    <property type="evidence" value="ECO:0007669"/>
    <property type="project" value="UniProtKB-KW"/>
</dbReference>
<feature type="region of interest" description="Disordered" evidence="5">
    <location>
        <begin position="485"/>
        <end position="515"/>
    </location>
</feature>
<dbReference type="PANTHER" id="PTHR21008:SF0">
    <property type="entry name" value="S-ADENOSYLMETHIONINE SENSOR UPSTREAM OF MTORC1"/>
    <property type="match status" value="1"/>
</dbReference>
<dbReference type="FunFam" id="3.40.50.150:FF:000089">
    <property type="entry name" value="S-adenosylmethionine sensor upstream of mTORC1"/>
    <property type="match status" value="1"/>
</dbReference>
<dbReference type="GO" id="GO:1904262">
    <property type="term" value="P:negative regulation of TORC1 signaling"/>
    <property type="evidence" value="ECO:0007669"/>
    <property type="project" value="TreeGrafter"/>
</dbReference>
<gene>
    <name evidence="4" type="primary">BMT2</name>
    <name evidence="4" type="synonym">SAMTOR</name>
    <name evidence="6" type="ORF">COCON_G00230060</name>
</gene>
<sequence length="920" mass="101879">MTPLFRQLRRARYCLRACRRPRDRCSAMDPMNSACPGEKETDYGQFHAATLSGAGRNSKKDQEKLSTVVKSVHRKLRRKYREVGDFEKIWREHCEDEETLSEYAVAMKSLADTHWARACEGRAHRVVPQCLSGVLLERRDEKGFGEGREASEAFLVPPLRPLQQNNGPHRLSVQTGRIRLLDVGSCFNPFLQFDEFLTVGIDIVPAVQTVHKCDFLNLQLQPPLQLECGAVDSFLLHLRSPIDALPAQLFHVAVFSLLLSYFPSPYQRWICCKKAHELLALHGLLLIITPDSSHQNRHAPMMASWRVAVETLGFKRYKYVKASHMHLLAFRKVSLQTGSDLVSGNYPEMMYIPQDLAGPEGESWDPPAPPRSEDEDERLACGYVSVRVRQMIRNVKYPPELGSDPHQCARRGPAVRMHRHSSSARAALHYAHLTPLASQALEDPVARQPALTAGVGPWLRSATCTEPVSEICCNLCVEPFQPVSEMEGSSQQSGKSLDARASSSQVQSTSESGVTGSLTLSKRGIFMAFRVAESIITGGPSRKTLRMNSFAWRREDQTEQSTTEREPTLEWSSLQRSGYAFILQISEEVALCSQKMANFGKTFLTDSFMPEPTNPRKASYVLFLTQLSMLMRSVPKRIVSVWKSPSCPRAETRSVSLASSNRRATVSPAAILMFTSSHSSRLGSLDRCLQAQKSTGTWAEGQMVSSRAQACRACWCSRVTWGLKVARVPSGREYEREKRLSKQSMVLYTPHTHRLPGLDVGGAVVEDALEDGLEGLEHLLTLDAGAQLQAEETGQGGGRCLLLSFTWRPVHQGSVLGPIPSCSDKQQKPFISTTAGHFTCAFTKPSSDSEVEQGIVGRFVGVMLQQNAAVAGDVGSPSSVRLAESLKLLQWLSVSMETSSSLKGCTALCWAPVTTSTDHT</sequence>
<dbReference type="GO" id="GO:0008168">
    <property type="term" value="F:methyltransferase activity"/>
    <property type="evidence" value="ECO:0007669"/>
    <property type="project" value="UniProtKB-UniRule"/>
</dbReference>
<accession>A0A9Q1CUX1</accession>
<organism evidence="6 7">
    <name type="scientific">Conger conger</name>
    <name type="common">Conger eel</name>
    <name type="synonym">Muraena conger</name>
    <dbReference type="NCBI Taxonomy" id="82655"/>
    <lineage>
        <taxon>Eukaryota</taxon>
        <taxon>Metazoa</taxon>
        <taxon>Chordata</taxon>
        <taxon>Craniata</taxon>
        <taxon>Vertebrata</taxon>
        <taxon>Euteleostomi</taxon>
        <taxon>Actinopterygii</taxon>
        <taxon>Neopterygii</taxon>
        <taxon>Teleostei</taxon>
        <taxon>Anguilliformes</taxon>
        <taxon>Congridae</taxon>
        <taxon>Conger</taxon>
    </lineage>
</organism>
<evidence type="ECO:0000256" key="5">
    <source>
        <dbReference type="SAM" id="MobiDB-lite"/>
    </source>
</evidence>